<feature type="non-terminal residue" evidence="1">
    <location>
        <position position="331"/>
    </location>
</feature>
<keyword evidence="2" id="KW-1185">Reference proteome</keyword>
<feature type="non-terminal residue" evidence="1">
    <location>
        <position position="1"/>
    </location>
</feature>
<name>A0ACA9NJP5_9GLOM</name>
<accession>A0ACA9NJP5</accession>
<dbReference type="Proteomes" id="UP000789366">
    <property type="component" value="Unassembled WGS sequence"/>
</dbReference>
<evidence type="ECO:0000313" key="2">
    <source>
        <dbReference type="Proteomes" id="UP000789366"/>
    </source>
</evidence>
<gene>
    <name evidence="1" type="ORF">SPELUC_LOCUS9057</name>
</gene>
<dbReference type="EMBL" id="CAJVPW010014559">
    <property type="protein sequence ID" value="CAG8654858.1"/>
    <property type="molecule type" value="Genomic_DNA"/>
</dbReference>
<comment type="caution">
    <text evidence="1">The sequence shown here is derived from an EMBL/GenBank/DDBJ whole genome shotgun (WGS) entry which is preliminary data.</text>
</comment>
<protein>
    <submittedName>
        <fullName evidence="1">3025_t:CDS:1</fullName>
    </submittedName>
</protein>
<sequence length="331" mass="38364">KGSGWYVGYQNTRGKLFVERLSSAIWYVDPHIKLLKDRACHMPLLFQQLPTYKLDSNYNTFYFTSHHKKERISCQKLLEHCKCIEYSASEIWASGSCWSEIIPEVFNLALMMRKYAEHLQKSSQLTNNAHYSTELVRTPSKHCKLKTILGSLKSNSKYEELEKNLAEKDLYEFIEISEFLPSECIERQERGPNGIYIHKNISGWVECSACGKWRCLYSQNILDENEESLWQLALQNNLYTCGGPILDEEHPLYNTLFVCELITCNSPIETNYYACTKGDQIQLCYWCGAMDGLSDIPNSLTARYKKVYPCCESCKELGKNYFTQIEIKIGK</sequence>
<organism evidence="1 2">
    <name type="scientific">Cetraspora pellucida</name>
    <dbReference type="NCBI Taxonomy" id="1433469"/>
    <lineage>
        <taxon>Eukaryota</taxon>
        <taxon>Fungi</taxon>
        <taxon>Fungi incertae sedis</taxon>
        <taxon>Mucoromycota</taxon>
        <taxon>Glomeromycotina</taxon>
        <taxon>Glomeromycetes</taxon>
        <taxon>Diversisporales</taxon>
        <taxon>Gigasporaceae</taxon>
        <taxon>Cetraspora</taxon>
    </lineage>
</organism>
<reference evidence="1" key="1">
    <citation type="submission" date="2021-06" db="EMBL/GenBank/DDBJ databases">
        <authorList>
            <person name="Kallberg Y."/>
            <person name="Tangrot J."/>
            <person name="Rosling A."/>
        </authorList>
    </citation>
    <scope>NUCLEOTIDE SEQUENCE</scope>
    <source>
        <strain evidence="1">28 12/20/2015</strain>
    </source>
</reference>
<proteinExistence type="predicted"/>
<evidence type="ECO:0000313" key="1">
    <source>
        <dbReference type="EMBL" id="CAG8654858.1"/>
    </source>
</evidence>